<proteinExistence type="predicted"/>
<dbReference type="EMBL" id="VTER01000001">
    <property type="protein sequence ID" value="TYS51955.1"/>
    <property type="molecule type" value="Genomic_DNA"/>
</dbReference>
<gene>
    <name evidence="2" type="ORF">FZD51_00440</name>
</gene>
<feature type="region of interest" description="Disordered" evidence="1">
    <location>
        <begin position="27"/>
        <end position="59"/>
    </location>
</feature>
<sequence>MIWFLLIIIFLVLGFAFLIDWRRKKINNNPPNVTHPHAKPGDDSNYMMGDNRDHGGSNF</sequence>
<protein>
    <submittedName>
        <fullName evidence="2">Uncharacterized protein</fullName>
    </submittedName>
</protein>
<feature type="compositionally biased region" description="Basic and acidic residues" evidence="1">
    <location>
        <begin position="50"/>
        <end position="59"/>
    </location>
</feature>
<name>A0A5D4RKH3_9BACI</name>
<reference evidence="2 3" key="1">
    <citation type="submission" date="2019-08" db="EMBL/GenBank/DDBJ databases">
        <title>Bacillus genomes from the desert of Cuatro Cienegas, Coahuila.</title>
        <authorList>
            <person name="Olmedo-Alvarez G."/>
        </authorList>
    </citation>
    <scope>NUCLEOTIDE SEQUENCE [LARGE SCALE GENOMIC DNA]</scope>
    <source>
        <strain evidence="2 3">CH446_14T</strain>
    </source>
</reference>
<evidence type="ECO:0000313" key="2">
    <source>
        <dbReference type="EMBL" id="TYS51955.1"/>
    </source>
</evidence>
<organism evidence="2 3">
    <name type="scientific">Bacillus infantis</name>
    <dbReference type="NCBI Taxonomy" id="324767"/>
    <lineage>
        <taxon>Bacteria</taxon>
        <taxon>Bacillati</taxon>
        <taxon>Bacillota</taxon>
        <taxon>Bacilli</taxon>
        <taxon>Bacillales</taxon>
        <taxon>Bacillaceae</taxon>
        <taxon>Bacillus</taxon>
    </lineage>
</organism>
<comment type="caution">
    <text evidence="2">The sequence shown here is derived from an EMBL/GenBank/DDBJ whole genome shotgun (WGS) entry which is preliminary data.</text>
</comment>
<evidence type="ECO:0000256" key="1">
    <source>
        <dbReference type="SAM" id="MobiDB-lite"/>
    </source>
</evidence>
<accession>A0A5D4RKH3</accession>
<dbReference type="Proteomes" id="UP000322139">
    <property type="component" value="Unassembled WGS sequence"/>
</dbReference>
<evidence type="ECO:0000313" key="3">
    <source>
        <dbReference type="Proteomes" id="UP000322139"/>
    </source>
</evidence>
<dbReference type="RefSeq" id="WP_148972945.1">
    <property type="nucleotide sequence ID" value="NZ_VTER01000001.1"/>
</dbReference>
<dbReference type="AlphaFoldDB" id="A0A5D4RKH3"/>